<accession>A0A1X1X2R5</accession>
<protein>
    <submittedName>
        <fullName evidence="1">Uncharacterized protein</fullName>
    </submittedName>
</protein>
<evidence type="ECO:0000313" key="2">
    <source>
        <dbReference type="Proteomes" id="UP000193622"/>
    </source>
</evidence>
<sequence>MGRAVAKLRGSHTLTRHDIESIDQIVALAAFGEAEFVDRSIDERISIRNASTKLLADAPSLDQDLQSWIRGVAALLTTVSRAVADQPMRSGGTVLRTSAAHAGYSAQASFQTSPQSMRAQTIHDIKGESRNAVLIILDRKPRNSRTNRLPQSDMWASQLRGLPVDPNDTEEVRIAFVALTRARRYCLVAVPDDSTEESISAFSNAGLISMPTA</sequence>
<dbReference type="EMBL" id="LQPC01000002">
    <property type="protein sequence ID" value="ORV93152.1"/>
    <property type="molecule type" value="Genomic_DNA"/>
</dbReference>
<dbReference type="Gene3D" id="3.40.50.300">
    <property type="entry name" value="P-loop containing nucleotide triphosphate hydrolases"/>
    <property type="match status" value="1"/>
</dbReference>
<dbReference type="AlphaFoldDB" id="A0A1X1X2R5"/>
<dbReference type="SUPFAM" id="SSF52540">
    <property type="entry name" value="P-loop containing nucleoside triphosphate hydrolases"/>
    <property type="match status" value="1"/>
</dbReference>
<reference evidence="1 2" key="1">
    <citation type="submission" date="2016-01" db="EMBL/GenBank/DDBJ databases">
        <title>The new phylogeny of the genus Mycobacterium.</title>
        <authorList>
            <person name="Tarcisio F."/>
            <person name="Conor M."/>
            <person name="Antonella G."/>
            <person name="Elisabetta G."/>
            <person name="Giulia F.S."/>
            <person name="Sara T."/>
            <person name="Anna F."/>
            <person name="Clotilde B."/>
            <person name="Roberto B."/>
            <person name="Veronica D.S."/>
            <person name="Fabio R."/>
            <person name="Monica P."/>
            <person name="Olivier J."/>
            <person name="Enrico T."/>
            <person name="Nicola S."/>
        </authorList>
    </citation>
    <scope>NUCLEOTIDE SEQUENCE [LARGE SCALE GENOMIC DNA]</scope>
    <source>
        <strain evidence="1 2">DSM 45541</strain>
    </source>
</reference>
<proteinExistence type="predicted"/>
<dbReference type="Proteomes" id="UP000193622">
    <property type="component" value="Unassembled WGS sequence"/>
</dbReference>
<organism evidence="1 2">
    <name type="scientific">Mycolicibacterium iranicum</name>
    <name type="common">Mycobacterium iranicum</name>
    <dbReference type="NCBI Taxonomy" id="912594"/>
    <lineage>
        <taxon>Bacteria</taxon>
        <taxon>Bacillati</taxon>
        <taxon>Actinomycetota</taxon>
        <taxon>Actinomycetes</taxon>
        <taxon>Mycobacteriales</taxon>
        <taxon>Mycobacteriaceae</taxon>
        <taxon>Mycolicibacterium</taxon>
    </lineage>
</organism>
<evidence type="ECO:0000313" key="1">
    <source>
        <dbReference type="EMBL" id="ORV93152.1"/>
    </source>
</evidence>
<gene>
    <name evidence="1" type="ORF">AWC12_01880</name>
</gene>
<name>A0A1X1X2R5_MYCIR</name>
<dbReference type="InterPro" id="IPR027417">
    <property type="entry name" value="P-loop_NTPase"/>
</dbReference>
<comment type="caution">
    <text evidence="1">The sequence shown here is derived from an EMBL/GenBank/DDBJ whole genome shotgun (WGS) entry which is preliminary data.</text>
</comment>